<dbReference type="EMBL" id="JAJFZV010000018">
    <property type="protein sequence ID" value="MCC3299387.1"/>
    <property type="molecule type" value="Genomic_DNA"/>
</dbReference>
<accession>A0A9X1MHD2</accession>
<gene>
    <name evidence="2" type="ORF">LJ757_16465</name>
</gene>
<keyword evidence="1" id="KW-1133">Transmembrane helix</keyword>
<feature type="transmembrane region" description="Helical" evidence="1">
    <location>
        <begin position="93"/>
        <end position="112"/>
    </location>
</feature>
<feature type="transmembrane region" description="Helical" evidence="1">
    <location>
        <begin position="21"/>
        <end position="45"/>
    </location>
</feature>
<comment type="caution">
    <text evidence="2">The sequence shown here is derived from an EMBL/GenBank/DDBJ whole genome shotgun (WGS) entry which is preliminary data.</text>
</comment>
<keyword evidence="1" id="KW-0472">Membrane</keyword>
<keyword evidence="3" id="KW-1185">Reference proteome</keyword>
<dbReference type="RefSeq" id="WP_227897374.1">
    <property type="nucleotide sequence ID" value="NZ_CP099467.1"/>
</dbReference>
<proteinExistence type="predicted"/>
<evidence type="ECO:0000313" key="2">
    <source>
        <dbReference type="EMBL" id="MCC3299387.1"/>
    </source>
</evidence>
<feature type="transmembrane region" description="Helical" evidence="1">
    <location>
        <begin position="57"/>
        <end position="77"/>
    </location>
</feature>
<evidence type="ECO:0000256" key="1">
    <source>
        <dbReference type="SAM" id="Phobius"/>
    </source>
</evidence>
<keyword evidence="1" id="KW-0812">Transmembrane</keyword>
<name>A0A9X1MHD2_9MICC</name>
<dbReference type="AlphaFoldDB" id="A0A9X1MHD2"/>
<evidence type="ECO:0000313" key="3">
    <source>
        <dbReference type="Proteomes" id="UP001139158"/>
    </source>
</evidence>
<sequence length="156" mass="16494">MKNRIDAIAKRIEAFIQACINVMDSAIAVLFGLLIAAGGAVVLWLQSTNCFDPEVNYLGEGLALILYGVAIGAFGIWQWKNRRTVKDTSFDEWKVIAIGAVPGLGVGLVLIIPTPSEGVVVSIGLAAATSLFGMLCARMASSHAQVHLEKATIPQG</sequence>
<organism evidence="2 3">
    <name type="scientific">Arthrobacter caoxuetaonis</name>
    <dbReference type="NCBI Taxonomy" id="2886935"/>
    <lineage>
        <taxon>Bacteria</taxon>
        <taxon>Bacillati</taxon>
        <taxon>Actinomycetota</taxon>
        <taxon>Actinomycetes</taxon>
        <taxon>Micrococcales</taxon>
        <taxon>Micrococcaceae</taxon>
        <taxon>Arthrobacter</taxon>
    </lineage>
</organism>
<feature type="transmembrane region" description="Helical" evidence="1">
    <location>
        <begin position="118"/>
        <end position="137"/>
    </location>
</feature>
<protein>
    <submittedName>
        <fullName evidence="2">Uncharacterized protein</fullName>
    </submittedName>
</protein>
<reference evidence="2" key="1">
    <citation type="submission" date="2021-10" db="EMBL/GenBank/DDBJ databases">
        <title>Novel species in genus Arthrobacter.</title>
        <authorList>
            <person name="Liu Y."/>
        </authorList>
    </citation>
    <scope>NUCLEOTIDE SEQUENCE</scope>
    <source>
        <strain evidence="2">Zg-Y453</strain>
    </source>
</reference>
<dbReference type="Proteomes" id="UP001139158">
    <property type="component" value="Unassembled WGS sequence"/>
</dbReference>